<sequence length="137" mass="15853">MEMIADQEKYLSLSTRKRDGSFVNTPVWFAREQESSHYYIFSLKTGKKAGKVKRIRNFPDVKVAACSVSGQLTGDWIDARAELIDESQQVEFAYSLLRKKYGLGLRIGDFFSRLVGNYQRRQIIKVDITSQIFEESR</sequence>
<gene>
    <name evidence="2" type="ORF">METZ01_LOCUS35457</name>
</gene>
<dbReference type="NCBIfam" id="TIGR03666">
    <property type="entry name" value="Rv2061_F420"/>
    <property type="match status" value="1"/>
</dbReference>
<evidence type="ECO:0000256" key="1">
    <source>
        <dbReference type="ARBA" id="ARBA00023002"/>
    </source>
</evidence>
<dbReference type="SUPFAM" id="SSF50475">
    <property type="entry name" value="FMN-binding split barrel"/>
    <property type="match status" value="1"/>
</dbReference>
<evidence type="ECO:0000313" key="2">
    <source>
        <dbReference type="EMBL" id="SUZ82603.1"/>
    </source>
</evidence>
<proteinExistence type="predicted"/>
<dbReference type="AlphaFoldDB" id="A0A381QYL4"/>
<keyword evidence="1" id="KW-0560">Oxidoreductase</keyword>
<dbReference type="InterPro" id="IPR019965">
    <property type="entry name" value="PPOX_F420-dep_Rv2061_put"/>
</dbReference>
<reference evidence="2" key="1">
    <citation type="submission" date="2018-05" db="EMBL/GenBank/DDBJ databases">
        <authorList>
            <person name="Lanie J.A."/>
            <person name="Ng W.-L."/>
            <person name="Kazmierczak K.M."/>
            <person name="Andrzejewski T.M."/>
            <person name="Davidsen T.M."/>
            <person name="Wayne K.J."/>
            <person name="Tettelin H."/>
            <person name="Glass J.I."/>
            <person name="Rusch D."/>
            <person name="Podicherti R."/>
            <person name="Tsui H.-C.T."/>
            <person name="Winkler M.E."/>
        </authorList>
    </citation>
    <scope>NUCLEOTIDE SEQUENCE</scope>
</reference>
<organism evidence="2">
    <name type="scientific">marine metagenome</name>
    <dbReference type="NCBI Taxonomy" id="408172"/>
    <lineage>
        <taxon>unclassified sequences</taxon>
        <taxon>metagenomes</taxon>
        <taxon>ecological metagenomes</taxon>
    </lineage>
</organism>
<name>A0A381QYL4_9ZZZZ</name>
<dbReference type="GO" id="GO:0005829">
    <property type="term" value="C:cytosol"/>
    <property type="evidence" value="ECO:0007669"/>
    <property type="project" value="TreeGrafter"/>
</dbReference>
<dbReference type="PANTHER" id="PTHR35176:SF11">
    <property type="entry name" value="PYRIDOXAMINE 5'-PHOSPHATE OXIDASE FAMILY PROTEIN"/>
    <property type="match status" value="1"/>
</dbReference>
<dbReference type="GO" id="GO:0070967">
    <property type="term" value="F:coenzyme F420 binding"/>
    <property type="evidence" value="ECO:0007669"/>
    <property type="project" value="TreeGrafter"/>
</dbReference>
<dbReference type="PANTHER" id="PTHR35176">
    <property type="entry name" value="HEME OXYGENASE HI_0854-RELATED"/>
    <property type="match status" value="1"/>
</dbReference>
<protein>
    <submittedName>
        <fullName evidence="2">Uncharacterized protein</fullName>
    </submittedName>
</protein>
<dbReference type="Gene3D" id="2.30.110.10">
    <property type="entry name" value="Electron Transport, Fmn-binding Protein, Chain A"/>
    <property type="match status" value="1"/>
</dbReference>
<accession>A0A381QYL4</accession>
<dbReference type="EMBL" id="UINC01001515">
    <property type="protein sequence ID" value="SUZ82603.1"/>
    <property type="molecule type" value="Genomic_DNA"/>
</dbReference>
<dbReference type="InterPro" id="IPR012349">
    <property type="entry name" value="Split_barrel_FMN-bd"/>
</dbReference>
<dbReference type="InterPro" id="IPR052019">
    <property type="entry name" value="F420H2_bilvrd_red/Heme_oxyg"/>
</dbReference>
<dbReference type="GO" id="GO:0016627">
    <property type="term" value="F:oxidoreductase activity, acting on the CH-CH group of donors"/>
    <property type="evidence" value="ECO:0007669"/>
    <property type="project" value="TreeGrafter"/>
</dbReference>